<dbReference type="RefSeq" id="WP_068618188.1">
    <property type="nucleotide sequence ID" value="NZ_CP016268.1"/>
</dbReference>
<dbReference type="OrthoDB" id="5572369at2"/>
<evidence type="ECO:0000313" key="1">
    <source>
        <dbReference type="EMBL" id="ANO52653.1"/>
    </source>
</evidence>
<sequence>MSSVKEAARSIVDNLPEQATWDDLMYELYVKQKIEAGLEAAAAGRTVPHEEVKARLLARKSQ</sequence>
<reference evidence="1 2" key="1">
    <citation type="submission" date="2016-06" db="EMBL/GenBank/DDBJ databases">
        <title>Complete genome sequence of a deep-branching marine Gamma Proteobacterium Woeseia oceani type strain XK5.</title>
        <authorList>
            <person name="Mu D."/>
            <person name="Du Z."/>
        </authorList>
    </citation>
    <scope>NUCLEOTIDE SEQUENCE [LARGE SCALE GENOMIC DNA]</scope>
    <source>
        <strain evidence="1 2">XK5</strain>
    </source>
</reference>
<protein>
    <submittedName>
        <fullName evidence="1">Uncharacterized protein</fullName>
    </submittedName>
</protein>
<keyword evidence="2" id="KW-1185">Reference proteome</keyword>
<dbReference type="AlphaFoldDB" id="A0A193LJP5"/>
<organism evidence="1 2">
    <name type="scientific">Woeseia oceani</name>
    <dbReference type="NCBI Taxonomy" id="1548547"/>
    <lineage>
        <taxon>Bacteria</taxon>
        <taxon>Pseudomonadati</taxon>
        <taxon>Pseudomonadota</taxon>
        <taxon>Gammaproteobacteria</taxon>
        <taxon>Woeseiales</taxon>
        <taxon>Woeseiaceae</taxon>
        <taxon>Woeseia</taxon>
    </lineage>
</organism>
<accession>A0A193LJP5</accession>
<proteinExistence type="predicted"/>
<gene>
    <name evidence="1" type="ORF">BA177_16980</name>
</gene>
<dbReference type="EMBL" id="CP016268">
    <property type="protein sequence ID" value="ANO52653.1"/>
    <property type="molecule type" value="Genomic_DNA"/>
</dbReference>
<dbReference type="STRING" id="1548547.BA177_16980"/>
<name>A0A193LJP5_9GAMM</name>
<evidence type="ECO:0000313" key="2">
    <source>
        <dbReference type="Proteomes" id="UP000092695"/>
    </source>
</evidence>
<dbReference type="KEGG" id="woc:BA177_16980"/>
<dbReference type="Proteomes" id="UP000092695">
    <property type="component" value="Chromosome"/>
</dbReference>